<protein>
    <submittedName>
        <fullName evidence="1">Uncharacterized protein</fullName>
    </submittedName>
</protein>
<dbReference type="RefSeq" id="WP_318649205.1">
    <property type="nucleotide sequence ID" value="NZ_CP137852.1"/>
</dbReference>
<name>A0ABZ0PHV9_9PROT</name>
<proteinExistence type="predicted"/>
<accession>A0ABZ0PHV9</accession>
<sequence length="95" mass="9723">MDNQTSPGSALFGATIFADGLLDASVQHGVVRLTLGRLGADNKPVPAGLLVVPLVQLAGLTQGLGRLMQQIEAKIKEAAPAAAETPPDSFTFGGR</sequence>
<evidence type="ECO:0000313" key="2">
    <source>
        <dbReference type="Proteomes" id="UP001305521"/>
    </source>
</evidence>
<reference evidence="1 2" key="1">
    <citation type="submission" date="2023-11" db="EMBL/GenBank/DDBJ databases">
        <title>Arctic aerobic anoxygenic photoheterotroph Sediminicoccus rosea KRV36 adapts its photosynthesis to long days of polar summer.</title>
        <authorList>
            <person name="Tomasch J."/>
            <person name="Kopejtka K."/>
            <person name="Bily T."/>
            <person name="Gardiner A.T."/>
            <person name="Gardian Z."/>
            <person name="Shivaramu S."/>
            <person name="Koblizek M."/>
            <person name="Engelhardt F."/>
            <person name="Kaftan D."/>
        </authorList>
    </citation>
    <scope>NUCLEOTIDE SEQUENCE [LARGE SCALE GENOMIC DNA]</scope>
    <source>
        <strain evidence="1 2">R-30</strain>
    </source>
</reference>
<gene>
    <name evidence="1" type="ORF">R9Z33_24520</name>
</gene>
<evidence type="ECO:0000313" key="1">
    <source>
        <dbReference type="EMBL" id="WPB85239.1"/>
    </source>
</evidence>
<organism evidence="1 2">
    <name type="scientific">Sediminicoccus rosea</name>
    <dbReference type="NCBI Taxonomy" id="1225128"/>
    <lineage>
        <taxon>Bacteria</taxon>
        <taxon>Pseudomonadati</taxon>
        <taxon>Pseudomonadota</taxon>
        <taxon>Alphaproteobacteria</taxon>
        <taxon>Acetobacterales</taxon>
        <taxon>Roseomonadaceae</taxon>
        <taxon>Sediminicoccus</taxon>
    </lineage>
</organism>
<dbReference type="Proteomes" id="UP001305521">
    <property type="component" value="Chromosome"/>
</dbReference>
<dbReference type="EMBL" id="CP137852">
    <property type="protein sequence ID" value="WPB85239.1"/>
    <property type="molecule type" value="Genomic_DNA"/>
</dbReference>
<keyword evidence="2" id="KW-1185">Reference proteome</keyword>